<dbReference type="AlphaFoldDB" id="A0A9P8PIT6"/>
<reference evidence="1" key="2">
    <citation type="submission" date="2021-01" db="EMBL/GenBank/DDBJ databases">
        <authorList>
            <person name="Schikora-Tamarit M.A."/>
        </authorList>
    </citation>
    <scope>NUCLEOTIDE SEQUENCE</scope>
    <source>
        <strain evidence="1">CBS6341</strain>
    </source>
</reference>
<accession>A0A9P8PIT6</accession>
<sequence>MNEMILNKTLFSFITFFAIISNGFIIDSNGLNDITTVISTHIQSYENDGTTTVYSSYKTLSLESSTKTLTILEPSSTLISENNDTNSYYNYNYEDENLEDIDYDDDDDDYNDTDDSLITINSESFEKKSLFKNLKQTVFNKQNLFAWIVDIYEISPLKVLKLLSKVLNNIKSPKNLPPCTEVVMNKDFKGLCKVTESKTIYLNNNRSPIHIFRTFFLPTISLASTMVSTGLHYYTCIVPLLPKVMDPIHEYFACQAVHYYNYFNQAVTACCIIIGYQDFTGKPFYPISIEIIKQFKKIGFNFGTLEAISWSGEHIPLKEAEKIPKDFDLNYLLINYSNFDMRTRDASIAFFMGDSENQVGVSFLSKPYFQEDIISDIEEYDWKFIIKIDLNAINYGWDRVSPEEIFWSFSNNFLDFKDALINGGGLFANNMDIFIDFASFAQSIDVQNTNVKKDKIKSDDQFIKFLNEASKMSDEEIEKELQFSLNNGVKFRVSIEKNAKHTVDW</sequence>
<dbReference type="EMBL" id="JAEUBF010001233">
    <property type="protein sequence ID" value="KAH3672057.1"/>
    <property type="molecule type" value="Genomic_DNA"/>
</dbReference>
<keyword evidence="2" id="KW-1185">Reference proteome</keyword>
<name>A0A9P8PIT6_9ASCO</name>
<reference evidence="1" key="1">
    <citation type="journal article" date="2021" name="Open Biol.">
        <title>Shared evolutionary footprints suggest mitochondrial oxidative damage underlies multiple complex I losses in fungi.</title>
        <authorList>
            <person name="Schikora-Tamarit M.A."/>
            <person name="Marcet-Houben M."/>
            <person name="Nosek J."/>
            <person name="Gabaldon T."/>
        </authorList>
    </citation>
    <scope>NUCLEOTIDE SEQUENCE</scope>
    <source>
        <strain evidence="1">CBS6341</strain>
    </source>
</reference>
<evidence type="ECO:0000313" key="1">
    <source>
        <dbReference type="EMBL" id="KAH3672057.1"/>
    </source>
</evidence>
<dbReference type="Proteomes" id="UP000769528">
    <property type="component" value="Unassembled WGS sequence"/>
</dbReference>
<gene>
    <name evidence="1" type="ORF">WICMUC_004458</name>
</gene>
<protein>
    <submittedName>
        <fullName evidence="1">Uncharacterized protein</fullName>
    </submittedName>
</protein>
<evidence type="ECO:0000313" key="2">
    <source>
        <dbReference type="Proteomes" id="UP000769528"/>
    </source>
</evidence>
<dbReference type="OrthoDB" id="10547873at2759"/>
<comment type="caution">
    <text evidence="1">The sequence shown here is derived from an EMBL/GenBank/DDBJ whole genome shotgun (WGS) entry which is preliminary data.</text>
</comment>
<organism evidence="1 2">
    <name type="scientific">Wickerhamomyces mucosus</name>
    <dbReference type="NCBI Taxonomy" id="1378264"/>
    <lineage>
        <taxon>Eukaryota</taxon>
        <taxon>Fungi</taxon>
        <taxon>Dikarya</taxon>
        <taxon>Ascomycota</taxon>
        <taxon>Saccharomycotina</taxon>
        <taxon>Saccharomycetes</taxon>
        <taxon>Phaffomycetales</taxon>
        <taxon>Wickerhamomycetaceae</taxon>
        <taxon>Wickerhamomyces</taxon>
    </lineage>
</organism>
<proteinExistence type="predicted"/>